<dbReference type="Proteomes" id="UP001159363">
    <property type="component" value="Chromosome 4"/>
</dbReference>
<accession>A0ABQ9HF62</accession>
<gene>
    <name evidence="1" type="ORF">PR048_014800</name>
</gene>
<comment type="caution">
    <text evidence="1">The sequence shown here is derived from an EMBL/GenBank/DDBJ whole genome shotgun (WGS) entry which is preliminary data.</text>
</comment>
<evidence type="ECO:0000313" key="1">
    <source>
        <dbReference type="EMBL" id="KAJ8882961.1"/>
    </source>
</evidence>
<reference evidence="1 2" key="1">
    <citation type="submission" date="2023-02" db="EMBL/GenBank/DDBJ databases">
        <title>LHISI_Scaffold_Assembly.</title>
        <authorList>
            <person name="Stuart O.P."/>
            <person name="Cleave R."/>
            <person name="Magrath M.J.L."/>
            <person name="Mikheyev A.S."/>
        </authorList>
    </citation>
    <scope>NUCLEOTIDE SEQUENCE [LARGE SCALE GENOMIC DNA]</scope>
    <source>
        <strain evidence="1">Daus_M_001</strain>
        <tissue evidence="1">Leg muscle</tissue>
    </source>
</reference>
<proteinExistence type="predicted"/>
<evidence type="ECO:0000313" key="2">
    <source>
        <dbReference type="Proteomes" id="UP001159363"/>
    </source>
</evidence>
<dbReference type="EMBL" id="JARBHB010000005">
    <property type="protein sequence ID" value="KAJ8882961.1"/>
    <property type="molecule type" value="Genomic_DNA"/>
</dbReference>
<name>A0ABQ9HF62_9NEOP</name>
<sequence length="102" mass="11796">MLEAHQELEDLKTHSLQWHTDGSLQDSGAVLYQLDEDGNKLIVTYGITNGMVWLWCLRYANTASTLQTKYLTWLDSMQGRQGKLVQWALLLQSFYFMVEHDG</sequence>
<protein>
    <submittedName>
        <fullName evidence="1">Uncharacterized protein</fullName>
    </submittedName>
</protein>
<keyword evidence="2" id="KW-1185">Reference proteome</keyword>
<organism evidence="1 2">
    <name type="scientific">Dryococelus australis</name>
    <dbReference type="NCBI Taxonomy" id="614101"/>
    <lineage>
        <taxon>Eukaryota</taxon>
        <taxon>Metazoa</taxon>
        <taxon>Ecdysozoa</taxon>
        <taxon>Arthropoda</taxon>
        <taxon>Hexapoda</taxon>
        <taxon>Insecta</taxon>
        <taxon>Pterygota</taxon>
        <taxon>Neoptera</taxon>
        <taxon>Polyneoptera</taxon>
        <taxon>Phasmatodea</taxon>
        <taxon>Verophasmatodea</taxon>
        <taxon>Anareolatae</taxon>
        <taxon>Phasmatidae</taxon>
        <taxon>Eurycanthinae</taxon>
        <taxon>Dryococelus</taxon>
    </lineage>
</organism>